<dbReference type="PROSITE" id="PS00624">
    <property type="entry name" value="GMC_OXRED_2"/>
    <property type="match status" value="1"/>
</dbReference>
<dbReference type="Pfam" id="PF05199">
    <property type="entry name" value="GMC_oxred_C"/>
    <property type="match status" value="1"/>
</dbReference>
<dbReference type="InterPro" id="IPR012132">
    <property type="entry name" value="GMC_OxRdtase"/>
</dbReference>
<dbReference type="InterPro" id="IPR036188">
    <property type="entry name" value="FAD/NAD-bd_sf"/>
</dbReference>
<keyword evidence="2" id="KW-0285">Flavoprotein</keyword>
<gene>
    <name evidence="4" type="ORF">TSAR_007353</name>
</gene>
<dbReference type="PANTHER" id="PTHR11552">
    <property type="entry name" value="GLUCOSE-METHANOL-CHOLINE GMC OXIDOREDUCTASE"/>
    <property type="match status" value="1"/>
</dbReference>
<dbReference type="SUPFAM" id="SSF51905">
    <property type="entry name" value="FAD/NAD(P)-binding domain"/>
    <property type="match status" value="1"/>
</dbReference>
<dbReference type="Gene3D" id="3.30.560.10">
    <property type="entry name" value="Glucose Oxidase, domain 3"/>
    <property type="match status" value="1"/>
</dbReference>
<dbReference type="AlphaFoldDB" id="A0A232FKK1"/>
<dbReference type="InterPro" id="IPR000172">
    <property type="entry name" value="GMC_OxRdtase_N"/>
</dbReference>
<dbReference type="PANTHER" id="PTHR11552:SF154">
    <property type="entry name" value="FI04917P"/>
    <property type="match status" value="1"/>
</dbReference>
<feature type="binding site" evidence="2">
    <location>
        <position position="272"/>
    </location>
    <ligand>
        <name>FAD</name>
        <dbReference type="ChEBI" id="CHEBI:57692"/>
    </ligand>
</feature>
<dbReference type="PIRSF" id="PIRSF000137">
    <property type="entry name" value="Alcohol_oxidase"/>
    <property type="match status" value="1"/>
</dbReference>
<accession>A0A232FKK1</accession>
<keyword evidence="5" id="KW-1185">Reference proteome</keyword>
<feature type="binding site" evidence="2">
    <location>
        <position position="134"/>
    </location>
    <ligand>
        <name>FAD</name>
        <dbReference type="ChEBI" id="CHEBI:57692"/>
    </ligand>
</feature>
<keyword evidence="2" id="KW-0274">FAD</keyword>
<organism evidence="4 5">
    <name type="scientific">Trichomalopsis sarcophagae</name>
    <dbReference type="NCBI Taxonomy" id="543379"/>
    <lineage>
        <taxon>Eukaryota</taxon>
        <taxon>Metazoa</taxon>
        <taxon>Ecdysozoa</taxon>
        <taxon>Arthropoda</taxon>
        <taxon>Hexapoda</taxon>
        <taxon>Insecta</taxon>
        <taxon>Pterygota</taxon>
        <taxon>Neoptera</taxon>
        <taxon>Endopterygota</taxon>
        <taxon>Hymenoptera</taxon>
        <taxon>Apocrita</taxon>
        <taxon>Proctotrupomorpha</taxon>
        <taxon>Chalcidoidea</taxon>
        <taxon>Pteromalidae</taxon>
        <taxon>Pteromalinae</taxon>
        <taxon>Trichomalopsis</taxon>
    </lineage>
</organism>
<comment type="cofactor">
    <cofactor evidence="2">
        <name>FAD</name>
        <dbReference type="ChEBI" id="CHEBI:57692"/>
    </cofactor>
</comment>
<evidence type="ECO:0000313" key="4">
    <source>
        <dbReference type="EMBL" id="OXU30988.1"/>
    </source>
</evidence>
<feature type="domain" description="Glucose-methanol-choline oxidoreductase N-terminal" evidence="3">
    <location>
        <begin position="311"/>
        <end position="325"/>
    </location>
</feature>
<evidence type="ECO:0000256" key="2">
    <source>
        <dbReference type="PIRSR" id="PIRSR000137-2"/>
    </source>
</evidence>
<dbReference type="STRING" id="543379.A0A232FKK1"/>
<dbReference type="Proteomes" id="UP000215335">
    <property type="component" value="Unassembled WGS sequence"/>
</dbReference>
<evidence type="ECO:0000256" key="1">
    <source>
        <dbReference type="ARBA" id="ARBA00010790"/>
    </source>
</evidence>
<evidence type="ECO:0000259" key="3">
    <source>
        <dbReference type="PROSITE" id="PS00624"/>
    </source>
</evidence>
<sequence length="610" mass="68106">MTWHPANITEGCFTNYFISSCQPSFLTFLTFLSQYLGHSRDDKLRSARALDNEYDFIIVGAGSAGCVVANRLTEIKNWKILLLEAGDEQPVVTEIPGLLGVLADSTIASSYDYQRKGEVCKLSPYLCIIPRGKVMGGSSSINAMIYNRGIKRDYDDWEKQGNPGWNWDNVLHYFKKSENLKSKIPAGDATNHGIGGYLSVELREPEKYAEIIHNAWKETGLKEVDYNSGENLGTARMQFTLKDGIRQSANSAFIRPIRGVRSNLTVRTKIQVTKVIIHPKSKRAIGVEYVVPGTKLTKKVFANKEVILSAGTYESPKLLMLSGIGPVDHLNEAGIKVVKSLSVGKNYHDHIGLSSYEFLINDFQNFNDANKYVEDIKNFMQNNEGSYKMFGGILDNTAYLQTEYETRPGIPDIEMFGLNKVDIVNGVDGNATYCGLIYYDTYVMFTTLTRPDSRGWLTLNITDPTFSNPIIYPNLFSNEKDLKTLVAGMKLWKRVIETESFKKSGLIAVRTQAPACEKFATDDDKFFHCAAKNYVQAFYHPVGTCKMGPSTDPEAVVDSRLRVHGIEGLRVIDASIIPVIIRGNTNAPTIMIAEKASDLIKEDWNSSISL</sequence>
<protein>
    <recommendedName>
        <fullName evidence="3">Glucose-methanol-choline oxidoreductase N-terminal domain-containing protein</fullName>
    </recommendedName>
</protein>
<dbReference type="Gene3D" id="3.50.50.60">
    <property type="entry name" value="FAD/NAD(P)-binding domain"/>
    <property type="match status" value="1"/>
</dbReference>
<comment type="similarity">
    <text evidence="1">Belongs to the GMC oxidoreductase family.</text>
</comment>
<proteinExistence type="inferred from homology"/>
<comment type="caution">
    <text evidence="4">The sequence shown here is derived from an EMBL/GenBank/DDBJ whole genome shotgun (WGS) entry which is preliminary data.</text>
</comment>
<dbReference type="EMBL" id="NNAY01000099">
    <property type="protein sequence ID" value="OXU30988.1"/>
    <property type="molecule type" value="Genomic_DNA"/>
</dbReference>
<dbReference type="GO" id="GO:0050660">
    <property type="term" value="F:flavin adenine dinucleotide binding"/>
    <property type="evidence" value="ECO:0007669"/>
    <property type="project" value="InterPro"/>
</dbReference>
<dbReference type="InterPro" id="IPR007867">
    <property type="entry name" value="GMC_OxRtase_C"/>
</dbReference>
<dbReference type="SUPFAM" id="SSF54373">
    <property type="entry name" value="FAD-linked reductases, C-terminal domain"/>
    <property type="match status" value="1"/>
</dbReference>
<reference evidence="4 5" key="1">
    <citation type="journal article" date="2017" name="Curr. Biol.">
        <title>The Evolution of Venom by Co-option of Single-Copy Genes.</title>
        <authorList>
            <person name="Martinson E.O."/>
            <person name="Mrinalini"/>
            <person name="Kelkar Y.D."/>
            <person name="Chang C.H."/>
            <person name="Werren J.H."/>
        </authorList>
    </citation>
    <scope>NUCLEOTIDE SEQUENCE [LARGE SCALE GENOMIC DNA]</scope>
    <source>
        <strain evidence="4 5">Alberta</strain>
        <tissue evidence="4">Whole body</tissue>
    </source>
</reference>
<dbReference type="Pfam" id="PF00732">
    <property type="entry name" value="GMC_oxred_N"/>
    <property type="match status" value="1"/>
</dbReference>
<evidence type="ECO:0000313" key="5">
    <source>
        <dbReference type="Proteomes" id="UP000215335"/>
    </source>
</evidence>
<name>A0A232FKK1_9HYME</name>
<dbReference type="GO" id="GO:0016614">
    <property type="term" value="F:oxidoreductase activity, acting on CH-OH group of donors"/>
    <property type="evidence" value="ECO:0007669"/>
    <property type="project" value="InterPro"/>
</dbReference>
<dbReference type="OrthoDB" id="269227at2759"/>